<feature type="region of interest" description="Disordered" evidence="1">
    <location>
        <begin position="131"/>
        <end position="183"/>
    </location>
</feature>
<accession>A0A6A7A3A7</accession>
<dbReference type="AlphaFoldDB" id="A0A6A7A3A7"/>
<dbReference type="EMBL" id="MU006224">
    <property type="protein sequence ID" value="KAF2827239.1"/>
    <property type="molecule type" value="Genomic_DNA"/>
</dbReference>
<protein>
    <submittedName>
        <fullName evidence="2">Uncharacterized protein</fullName>
    </submittedName>
</protein>
<dbReference type="Proteomes" id="UP000799424">
    <property type="component" value="Unassembled WGS sequence"/>
</dbReference>
<feature type="compositionally biased region" description="Basic residues" evidence="1">
    <location>
        <begin position="164"/>
        <end position="177"/>
    </location>
</feature>
<reference evidence="2" key="1">
    <citation type="journal article" date="2020" name="Stud. Mycol.">
        <title>101 Dothideomycetes genomes: a test case for predicting lifestyles and emergence of pathogens.</title>
        <authorList>
            <person name="Haridas S."/>
            <person name="Albert R."/>
            <person name="Binder M."/>
            <person name="Bloem J."/>
            <person name="Labutti K."/>
            <person name="Salamov A."/>
            <person name="Andreopoulos B."/>
            <person name="Baker S."/>
            <person name="Barry K."/>
            <person name="Bills G."/>
            <person name="Bluhm B."/>
            <person name="Cannon C."/>
            <person name="Castanera R."/>
            <person name="Culley D."/>
            <person name="Daum C."/>
            <person name="Ezra D."/>
            <person name="Gonzalez J."/>
            <person name="Henrissat B."/>
            <person name="Kuo A."/>
            <person name="Liang C."/>
            <person name="Lipzen A."/>
            <person name="Lutzoni F."/>
            <person name="Magnuson J."/>
            <person name="Mondo S."/>
            <person name="Nolan M."/>
            <person name="Ohm R."/>
            <person name="Pangilinan J."/>
            <person name="Park H.-J."/>
            <person name="Ramirez L."/>
            <person name="Alfaro M."/>
            <person name="Sun H."/>
            <person name="Tritt A."/>
            <person name="Yoshinaga Y."/>
            <person name="Zwiers L.-H."/>
            <person name="Turgeon B."/>
            <person name="Goodwin S."/>
            <person name="Spatafora J."/>
            <person name="Crous P."/>
            <person name="Grigoriev I."/>
        </authorList>
    </citation>
    <scope>NUCLEOTIDE SEQUENCE</scope>
    <source>
        <strain evidence="2">CBS 113818</strain>
    </source>
</reference>
<evidence type="ECO:0000313" key="3">
    <source>
        <dbReference type="Proteomes" id="UP000799424"/>
    </source>
</evidence>
<proteinExistence type="predicted"/>
<feature type="compositionally biased region" description="Basic and acidic residues" evidence="1">
    <location>
        <begin position="146"/>
        <end position="163"/>
    </location>
</feature>
<sequence>MSSCAYVWQTSTGIIIPLHKFREYEKDKNDTLSPYLSRPTLNLATIVDMINRLSSGLLHEKKELYDIRTKVNIKPRAAATYWIRSDTLLRYGPYALTYQLMSERYLAATELSSAIRKRKESTDTIAVQTEQRPKINKQVAARKRKDKQEQESDPEKVEAQRASDRKHRTTYRAKKKLERAIEA</sequence>
<evidence type="ECO:0000256" key="1">
    <source>
        <dbReference type="SAM" id="MobiDB-lite"/>
    </source>
</evidence>
<name>A0A6A7A3A7_9PLEO</name>
<gene>
    <name evidence="2" type="ORF">CC86DRAFT_208402</name>
</gene>
<evidence type="ECO:0000313" key="2">
    <source>
        <dbReference type="EMBL" id="KAF2827239.1"/>
    </source>
</evidence>
<keyword evidence="3" id="KW-1185">Reference proteome</keyword>
<organism evidence="2 3">
    <name type="scientific">Ophiobolus disseminans</name>
    <dbReference type="NCBI Taxonomy" id="1469910"/>
    <lineage>
        <taxon>Eukaryota</taxon>
        <taxon>Fungi</taxon>
        <taxon>Dikarya</taxon>
        <taxon>Ascomycota</taxon>
        <taxon>Pezizomycotina</taxon>
        <taxon>Dothideomycetes</taxon>
        <taxon>Pleosporomycetidae</taxon>
        <taxon>Pleosporales</taxon>
        <taxon>Pleosporineae</taxon>
        <taxon>Phaeosphaeriaceae</taxon>
        <taxon>Ophiobolus</taxon>
    </lineage>
</organism>